<dbReference type="PIRSF" id="PIRSF001093">
    <property type="entry name" value="B-hxosamndse_ab_euk"/>
    <property type="match status" value="1"/>
</dbReference>
<keyword evidence="7" id="KW-0326">Glycosidase</keyword>
<dbReference type="InterPro" id="IPR029019">
    <property type="entry name" value="HEX_eukaryotic_N"/>
</dbReference>
<dbReference type="KEGG" id="apln:108742753"/>
<dbReference type="InterPro" id="IPR017853">
    <property type="entry name" value="GH"/>
</dbReference>
<dbReference type="InParanoid" id="A0A1W4XBS7"/>
<dbReference type="InterPro" id="IPR015883">
    <property type="entry name" value="Glyco_hydro_20_cat"/>
</dbReference>
<dbReference type="OrthoDB" id="428480at2759"/>
<dbReference type="GO" id="GO:0004563">
    <property type="term" value="F:beta-N-acetylhexosaminidase activity"/>
    <property type="evidence" value="ECO:0007669"/>
    <property type="project" value="UniProtKB-EC"/>
</dbReference>
<evidence type="ECO:0000256" key="1">
    <source>
        <dbReference type="ARBA" id="ARBA00001231"/>
    </source>
</evidence>
<dbReference type="PANTHER" id="PTHR22600:SF21">
    <property type="entry name" value="BETA-HEXOSAMINIDASE A"/>
    <property type="match status" value="1"/>
</dbReference>
<evidence type="ECO:0000256" key="5">
    <source>
        <dbReference type="ARBA" id="ARBA00022801"/>
    </source>
</evidence>
<dbReference type="InterPro" id="IPR029018">
    <property type="entry name" value="Hex-like_dom2"/>
</dbReference>
<comment type="catalytic activity">
    <reaction evidence="1">
        <text>Hydrolysis of terminal non-reducing N-acetyl-D-hexosamine residues in N-acetyl-beta-D-hexosaminides.</text>
        <dbReference type="EC" id="3.2.1.52"/>
    </reaction>
</comment>
<dbReference type="GO" id="GO:0030203">
    <property type="term" value="P:glycosaminoglycan metabolic process"/>
    <property type="evidence" value="ECO:0007669"/>
    <property type="project" value="TreeGrafter"/>
</dbReference>
<dbReference type="FunFam" id="3.20.20.80:FF:000063">
    <property type="entry name" value="Beta-hexosaminidase"/>
    <property type="match status" value="1"/>
</dbReference>
<dbReference type="PRINTS" id="PR00738">
    <property type="entry name" value="GLHYDRLASE20"/>
</dbReference>
<dbReference type="Gene3D" id="3.30.379.10">
    <property type="entry name" value="Chitobiase/beta-hexosaminidase domain 2-like"/>
    <property type="match status" value="1"/>
</dbReference>
<feature type="domain" description="Glycoside hydrolase family 20 catalytic" evidence="9">
    <location>
        <begin position="83"/>
        <end position="399"/>
    </location>
</feature>
<dbReference type="InterPro" id="IPR025705">
    <property type="entry name" value="Beta_hexosaminidase_sua/sub"/>
</dbReference>
<keyword evidence="6" id="KW-0325">Glycoprotein</keyword>
<dbReference type="Proteomes" id="UP000192223">
    <property type="component" value="Unplaced"/>
</dbReference>
<dbReference type="CDD" id="cd06562">
    <property type="entry name" value="GH20_HexA_HexB-like"/>
    <property type="match status" value="1"/>
</dbReference>
<evidence type="ECO:0000259" key="10">
    <source>
        <dbReference type="Pfam" id="PF14845"/>
    </source>
</evidence>
<dbReference type="GO" id="GO:0005764">
    <property type="term" value="C:lysosome"/>
    <property type="evidence" value="ECO:0007669"/>
    <property type="project" value="TreeGrafter"/>
</dbReference>
<dbReference type="GO" id="GO:0006689">
    <property type="term" value="P:ganglioside catabolic process"/>
    <property type="evidence" value="ECO:0007669"/>
    <property type="project" value="TreeGrafter"/>
</dbReference>
<sequence>MGIINGLDILLKNKCETLPSIDMDENYELSVSGSKSNTLALLTSDSVWGILRGLESFSQLLYASVKGNMIFINETYIEDYPRYTHRGLLIDTSRHYLPLKTIKLILEGMEYNKLNVLHWHITDDESFPYQSRKFPELSDKGAYHPEMFIYTQNDILKIIRYATQRGIRVIPEFDTPGHTRSWGEGRPELLTVCDSSRDGTNFYGPINPSNSFVFSFMEEFFKEIKELFPERYMHLGGDEVSFECWKANKDVNSFMRKMNITGDYAALEGYYIQRLLNIVNKLNISPVVWEEVFNNGVKLPTSTVVQVWIEPWKKTVQAATNRSHGVLLSSCWYLDHLATGGDWINFYKCEPSSFAGTPVQKKLVIGGEACMWGEVVNRFNIIPRIFPRVSAVAEVLWSTIKSRDLKTMQSVSARLEEHTCRMNKRGISAQPPNGAGFCI</sequence>
<gene>
    <name evidence="12" type="primary">LOC108742753</name>
</gene>
<dbReference type="GO" id="GO:0016020">
    <property type="term" value="C:membrane"/>
    <property type="evidence" value="ECO:0007669"/>
    <property type="project" value="TreeGrafter"/>
</dbReference>
<dbReference type="AlphaFoldDB" id="A0A1W4XBS7"/>
<evidence type="ECO:0000256" key="6">
    <source>
        <dbReference type="ARBA" id="ARBA00023180"/>
    </source>
</evidence>
<comment type="similarity">
    <text evidence="2">Belongs to the glycosyl hydrolase 20 family.</text>
</comment>
<dbReference type="EC" id="3.2.1.52" evidence="3"/>
<evidence type="ECO:0000259" key="9">
    <source>
        <dbReference type="Pfam" id="PF00728"/>
    </source>
</evidence>
<keyword evidence="5" id="KW-0378">Hydrolase</keyword>
<evidence type="ECO:0000256" key="4">
    <source>
        <dbReference type="ARBA" id="ARBA00022729"/>
    </source>
</evidence>
<evidence type="ECO:0000256" key="8">
    <source>
        <dbReference type="PIRSR" id="PIRSR001093-1"/>
    </source>
</evidence>
<dbReference type="Pfam" id="PF14845">
    <property type="entry name" value="Glycohydro_20b2"/>
    <property type="match status" value="1"/>
</dbReference>
<evidence type="ECO:0000256" key="2">
    <source>
        <dbReference type="ARBA" id="ARBA00006285"/>
    </source>
</evidence>
<feature type="active site" description="Proton donor" evidence="8">
    <location>
        <position position="239"/>
    </location>
</feature>
<dbReference type="SUPFAM" id="SSF51445">
    <property type="entry name" value="(Trans)glycosidases"/>
    <property type="match status" value="1"/>
</dbReference>
<evidence type="ECO:0000256" key="3">
    <source>
        <dbReference type="ARBA" id="ARBA00012663"/>
    </source>
</evidence>
<evidence type="ECO:0000313" key="11">
    <source>
        <dbReference type="Proteomes" id="UP000192223"/>
    </source>
</evidence>
<reference evidence="12" key="1">
    <citation type="submission" date="2025-08" db="UniProtKB">
        <authorList>
            <consortium name="RefSeq"/>
        </authorList>
    </citation>
    <scope>IDENTIFICATION</scope>
    <source>
        <tissue evidence="12">Entire body</tissue>
    </source>
</reference>
<proteinExistence type="inferred from homology"/>
<dbReference type="GeneID" id="108742753"/>
<name>A0A1W4XBS7_AGRPL</name>
<protein>
    <recommendedName>
        <fullName evidence="3">beta-N-acetylhexosaminidase</fullName>
        <ecNumber evidence="3">3.2.1.52</ecNumber>
    </recommendedName>
</protein>
<dbReference type="PANTHER" id="PTHR22600">
    <property type="entry name" value="BETA-HEXOSAMINIDASE"/>
    <property type="match status" value="1"/>
</dbReference>
<dbReference type="STRING" id="224129.A0A1W4XBS7"/>
<dbReference type="GO" id="GO:0005975">
    <property type="term" value="P:carbohydrate metabolic process"/>
    <property type="evidence" value="ECO:0007669"/>
    <property type="project" value="InterPro"/>
</dbReference>
<keyword evidence="4" id="KW-0732">Signal</keyword>
<dbReference type="RefSeq" id="XP_018333566.1">
    <property type="nucleotide sequence ID" value="XM_018478064.2"/>
</dbReference>
<dbReference type="Gene3D" id="3.20.20.80">
    <property type="entry name" value="Glycosidases"/>
    <property type="match status" value="1"/>
</dbReference>
<dbReference type="Pfam" id="PF00728">
    <property type="entry name" value="Glyco_hydro_20"/>
    <property type="match status" value="1"/>
</dbReference>
<organism evidence="11 12">
    <name type="scientific">Agrilus planipennis</name>
    <name type="common">Emerald ash borer</name>
    <name type="synonym">Agrilus marcopoli</name>
    <dbReference type="NCBI Taxonomy" id="224129"/>
    <lineage>
        <taxon>Eukaryota</taxon>
        <taxon>Metazoa</taxon>
        <taxon>Ecdysozoa</taxon>
        <taxon>Arthropoda</taxon>
        <taxon>Hexapoda</taxon>
        <taxon>Insecta</taxon>
        <taxon>Pterygota</taxon>
        <taxon>Neoptera</taxon>
        <taxon>Endopterygota</taxon>
        <taxon>Coleoptera</taxon>
        <taxon>Polyphaga</taxon>
        <taxon>Elateriformia</taxon>
        <taxon>Buprestoidea</taxon>
        <taxon>Buprestidae</taxon>
        <taxon>Agrilinae</taxon>
        <taxon>Agrilus</taxon>
    </lineage>
</organism>
<keyword evidence="11" id="KW-1185">Reference proteome</keyword>
<dbReference type="SUPFAM" id="SSF55545">
    <property type="entry name" value="beta-N-acetylhexosaminidase-like domain"/>
    <property type="match status" value="1"/>
</dbReference>
<evidence type="ECO:0000313" key="12">
    <source>
        <dbReference type="RefSeq" id="XP_018333566.1"/>
    </source>
</evidence>
<evidence type="ECO:0000256" key="7">
    <source>
        <dbReference type="ARBA" id="ARBA00023295"/>
    </source>
</evidence>
<feature type="domain" description="Beta-hexosaminidase eukaryotic type N-terminal" evidence="10">
    <location>
        <begin position="5"/>
        <end position="60"/>
    </location>
</feature>
<accession>A0A1W4XBS7</accession>